<keyword evidence="1" id="KW-1133">Transmembrane helix</keyword>
<name>A0A1G9WYR5_9FLAO</name>
<organism evidence="2 3">
    <name type="scientific">Kriegella aquimaris</name>
    <dbReference type="NCBI Taxonomy" id="192904"/>
    <lineage>
        <taxon>Bacteria</taxon>
        <taxon>Pseudomonadati</taxon>
        <taxon>Bacteroidota</taxon>
        <taxon>Flavobacteriia</taxon>
        <taxon>Flavobacteriales</taxon>
        <taxon>Flavobacteriaceae</taxon>
        <taxon>Kriegella</taxon>
    </lineage>
</organism>
<dbReference type="EMBL" id="FNGV01000016">
    <property type="protein sequence ID" value="SDM89326.1"/>
    <property type="molecule type" value="Genomic_DNA"/>
</dbReference>
<feature type="transmembrane region" description="Helical" evidence="1">
    <location>
        <begin position="26"/>
        <end position="48"/>
    </location>
</feature>
<dbReference type="AlphaFoldDB" id="A0A1G9WYR5"/>
<protein>
    <submittedName>
        <fullName evidence="2">Uncharacterized protein</fullName>
    </submittedName>
</protein>
<accession>A0A1G9WYR5</accession>
<evidence type="ECO:0000256" key="1">
    <source>
        <dbReference type="SAM" id="Phobius"/>
    </source>
</evidence>
<evidence type="ECO:0000313" key="3">
    <source>
        <dbReference type="Proteomes" id="UP000199440"/>
    </source>
</evidence>
<reference evidence="2 3" key="1">
    <citation type="submission" date="2016-10" db="EMBL/GenBank/DDBJ databases">
        <authorList>
            <person name="de Groot N.N."/>
        </authorList>
    </citation>
    <scope>NUCLEOTIDE SEQUENCE [LARGE SCALE GENOMIC DNA]</scope>
    <source>
        <strain evidence="2 3">DSM 19886</strain>
    </source>
</reference>
<keyword evidence="1" id="KW-0812">Transmembrane</keyword>
<proteinExistence type="predicted"/>
<dbReference type="Proteomes" id="UP000199440">
    <property type="component" value="Unassembled WGS sequence"/>
</dbReference>
<keyword evidence="3" id="KW-1185">Reference proteome</keyword>
<gene>
    <name evidence="2" type="ORF">SAMN04488514_116106</name>
</gene>
<keyword evidence="1" id="KW-0472">Membrane</keyword>
<evidence type="ECO:0000313" key="2">
    <source>
        <dbReference type="EMBL" id="SDM89326.1"/>
    </source>
</evidence>
<dbReference type="RefSeq" id="WP_089894862.1">
    <property type="nucleotide sequence ID" value="NZ_FNGV01000016.1"/>
</dbReference>
<sequence>MKPNFFGLGINRKTRSALHGFELETLMALGLTVVTLVPPMFIGLLVLWKPFFMKVVQQITSLLIPFDPRIRSILKLFSMLKTSSDVSYYNLFIKLVWLVA</sequence>